<dbReference type="SUPFAM" id="SSF46785">
    <property type="entry name" value="Winged helix' DNA-binding domain"/>
    <property type="match status" value="1"/>
</dbReference>
<feature type="domain" description="HTH gntR-type" evidence="4">
    <location>
        <begin position="3"/>
        <end position="71"/>
    </location>
</feature>
<sequence>MTIAMGDGLAIHLRDSIVAGRYPAGAKLPSERSLAEDFGVSRPVVREVLRGLSDQGLVDIQPARGTFVRGPETADGARSLDVLYRRKDATVRELMEVRLMLETQSARLAALHATSSELRAMRWCLDEFAHAGNVLEEAQLDLAFHALIIKASHNTVFDIIYGSISPLVFELMLRSLSDEHVKSAGAPLHERLWSALRDHDSDTAAAIMTDHLTMAEFLYGSDYDRSLHALASRELERYLGPATTIDSILAEVGRRHAEFMKFSVRQSERGSEASSTLPS</sequence>
<dbReference type="EMBL" id="BAAAOF010000003">
    <property type="protein sequence ID" value="GAA1925378.1"/>
    <property type="molecule type" value="Genomic_DNA"/>
</dbReference>
<dbReference type="PANTHER" id="PTHR43537">
    <property type="entry name" value="TRANSCRIPTIONAL REGULATOR, GNTR FAMILY"/>
    <property type="match status" value="1"/>
</dbReference>
<protein>
    <recommendedName>
        <fullName evidence="4">HTH gntR-type domain-containing protein</fullName>
    </recommendedName>
</protein>
<dbReference type="InterPro" id="IPR036390">
    <property type="entry name" value="WH_DNA-bd_sf"/>
</dbReference>
<organism evidence="5 6">
    <name type="scientific">Microbacterium aoyamense</name>
    <dbReference type="NCBI Taxonomy" id="344166"/>
    <lineage>
        <taxon>Bacteria</taxon>
        <taxon>Bacillati</taxon>
        <taxon>Actinomycetota</taxon>
        <taxon>Actinomycetes</taxon>
        <taxon>Micrococcales</taxon>
        <taxon>Microbacteriaceae</taxon>
        <taxon>Microbacterium</taxon>
    </lineage>
</organism>
<keyword evidence="3" id="KW-0804">Transcription</keyword>
<proteinExistence type="predicted"/>
<dbReference type="Pfam" id="PF07729">
    <property type="entry name" value="FCD"/>
    <property type="match status" value="1"/>
</dbReference>
<name>A0ABN2PLY4_9MICO</name>
<dbReference type="PANTHER" id="PTHR43537:SF5">
    <property type="entry name" value="UXU OPERON TRANSCRIPTIONAL REGULATOR"/>
    <property type="match status" value="1"/>
</dbReference>
<dbReference type="InterPro" id="IPR011711">
    <property type="entry name" value="GntR_C"/>
</dbReference>
<keyword evidence="6" id="KW-1185">Reference proteome</keyword>
<accession>A0ABN2PLY4</accession>
<evidence type="ECO:0000256" key="2">
    <source>
        <dbReference type="ARBA" id="ARBA00023125"/>
    </source>
</evidence>
<keyword evidence="1" id="KW-0805">Transcription regulation</keyword>
<dbReference type="SMART" id="SM00345">
    <property type="entry name" value="HTH_GNTR"/>
    <property type="match status" value="1"/>
</dbReference>
<dbReference type="SMART" id="SM00895">
    <property type="entry name" value="FCD"/>
    <property type="match status" value="1"/>
</dbReference>
<dbReference type="InterPro" id="IPR008920">
    <property type="entry name" value="TF_FadR/GntR_C"/>
</dbReference>
<keyword evidence="2" id="KW-0238">DNA-binding</keyword>
<dbReference type="PROSITE" id="PS50949">
    <property type="entry name" value="HTH_GNTR"/>
    <property type="match status" value="1"/>
</dbReference>
<dbReference type="Proteomes" id="UP001501343">
    <property type="component" value="Unassembled WGS sequence"/>
</dbReference>
<evidence type="ECO:0000259" key="4">
    <source>
        <dbReference type="PROSITE" id="PS50949"/>
    </source>
</evidence>
<reference evidence="5 6" key="1">
    <citation type="journal article" date="2019" name="Int. J. Syst. Evol. Microbiol.">
        <title>The Global Catalogue of Microorganisms (GCM) 10K type strain sequencing project: providing services to taxonomists for standard genome sequencing and annotation.</title>
        <authorList>
            <consortium name="The Broad Institute Genomics Platform"/>
            <consortium name="The Broad Institute Genome Sequencing Center for Infectious Disease"/>
            <person name="Wu L."/>
            <person name="Ma J."/>
        </authorList>
    </citation>
    <scope>NUCLEOTIDE SEQUENCE [LARGE SCALE GENOMIC DNA]</scope>
    <source>
        <strain evidence="5 6">JCM 14900</strain>
    </source>
</reference>
<dbReference type="Pfam" id="PF00392">
    <property type="entry name" value="GntR"/>
    <property type="match status" value="1"/>
</dbReference>
<dbReference type="PRINTS" id="PR00035">
    <property type="entry name" value="HTHGNTR"/>
</dbReference>
<evidence type="ECO:0000313" key="6">
    <source>
        <dbReference type="Proteomes" id="UP001501343"/>
    </source>
</evidence>
<dbReference type="RefSeq" id="WP_248150206.1">
    <property type="nucleotide sequence ID" value="NZ_BAAAOF010000003.1"/>
</dbReference>
<dbReference type="Gene3D" id="1.10.10.10">
    <property type="entry name" value="Winged helix-like DNA-binding domain superfamily/Winged helix DNA-binding domain"/>
    <property type="match status" value="1"/>
</dbReference>
<dbReference type="SUPFAM" id="SSF48008">
    <property type="entry name" value="GntR ligand-binding domain-like"/>
    <property type="match status" value="1"/>
</dbReference>
<dbReference type="InterPro" id="IPR000524">
    <property type="entry name" value="Tscrpt_reg_HTH_GntR"/>
</dbReference>
<evidence type="ECO:0000256" key="3">
    <source>
        <dbReference type="ARBA" id="ARBA00023163"/>
    </source>
</evidence>
<comment type="caution">
    <text evidence="5">The sequence shown here is derived from an EMBL/GenBank/DDBJ whole genome shotgun (WGS) entry which is preliminary data.</text>
</comment>
<dbReference type="CDD" id="cd07377">
    <property type="entry name" value="WHTH_GntR"/>
    <property type="match status" value="1"/>
</dbReference>
<dbReference type="InterPro" id="IPR036388">
    <property type="entry name" value="WH-like_DNA-bd_sf"/>
</dbReference>
<dbReference type="Gene3D" id="1.20.120.530">
    <property type="entry name" value="GntR ligand-binding domain-like"/>
    <property type="match status" value="1"/>
</dbReference>
<gene>
    <name evidence="5" type="ORF">GCM10009775_17000</name>
</gene>
<evidence type="ECO:0000256" key="1">
    <source>
        <dbReference type="ARBA" id="ARBA00023015"/>
    </source>
</evidence>
<evidence type="ECO:0000313" key="5">
    <source>
        <dbReference type="EMBL" id="GAA1925378.1"/>
    </source>
</evidence>